<dbReference type="GO" id="GO:0005975">
    <property type="term" value="P:carbohydrate metabolic process"/>
    <property type="evidence" value="ECO:0007669"/>
    <property type="project" value="InterPro"/>
</dbReference>
<gene>
    <name evidence="3" type="ORF">CXU09_08255</name>
</gene>
<comment type="caution">
    <text evidence="3">The sequence shown here is derived from an EMBL/GenBank/DDBJ whole genome shotgun (WGS) entry which is preliminary data.</text>
</comment>
<dbReference type="RefSeq" id="WP_102735794.1">
    <property type="nucleotide sequence ID" value="NZ_PJKN01000004.1"/>
</dbReference>
<proteinExistence type="predicted"/>
<dbReference type="GO" id="GO:0016020">
    <property type="term" value="C:membrane"/>
    <property type="evidence" value="ECO:0007669"/>
    <property type="project" value="InterPro"/>
</dbReference>
<reference evidence="3 4" key="1">
    <citation type="journal article" date="2017" name="BMC Genomics">
        <title>Genome sequencing of 39 Akkermansia muciniphila isolates reveals its population structure, genomic and functional diverisity, and global distribution in mammalian gut microbiotas.</title>
        <authorList>
            <person name="Guo X."/>
            <person name="Li S."/>
            <person name="Zhang J."/>
            <person name="Wu F."/>
            <person name="Li X."/>
            <person name="Wu D."/>
            <person name="Zhang M."/>
            <person name="Ou Z."/>
            <person name="Jie Z."/>
            <person name="Yan Q."/>
            <person name="Li P."/>
            <person name="Yi J."/>
            <person name="Peng Y."/>
        </authorList>
    </citation>
    <scope>NUCLEOTIDE SEQUENCE [LARGE SCALE GENOMIC DNA]</scope>
    <source>
        <strain evidence="3 4">GP43</strain>
    </source>
</reference>
<dbReference type="AlphaFoldDB" id="A0AAP8NKN0"/>
<evidence type="ECO:0000256" key="1">
    <source>
        <dbReference type="ARBA" id="ARBA00022676"/>
    </source>
</evidence>
<evidence type="ECO:0000256" key="2">
    <source>
        <dbReference type="ARBA" id="ARBA00022679"/>
    </source>
</evidence>
<protein>
    <recommendedName>
        <fullName evidence="5">Alpha-1,2-fucosyltransferase</fullName>
    </recommendedName>
</protein>
<dbReference type="InterPro" id="IPR002516">
    <property type="entry name" value="Glyco_trans_11"/>
</dbReference>
<keyword evidence="2" id="KW-0808">Transferase</keyword>
<evidence type="ECO:0000313" key="4">
    <source>
        <dbReference type="Proteomes" id="UP000235914"/>
    </source>
</evidence>
<keyword evidence="1" id="KW-0328">Glycosyltransferase</keyword>
<dbReference type="GO" id="GO:0008107">
    <property type="term" value="F:galactoside 2-alpha-L-fucosyltransferase activity"/>
    <property type="evidence" value="ECO:0007669"/>
    <property type="project" value="InterPro"/>
</dbReference>
<sequence length="276" mass="32225">MESEKTYFYPVLSDYDFGWFRLSGPGLANCMFMAARAYILSRRENAGYISPTWTKLSPGTFLRREKDKRVYFKIFNKLGISGFKKIRLLLAGKLRPGSRRVKQIRGMGEYFDDLNEHMDLVHEFIEKITRKEIIENVRPETLKDSIAIHVRLGDYSPEMRVDILWYVNLVKEILSIKPSQQFLLFSDGSDEELRELLALPNVRRAFYGNAYADMYAISKCKWVIASDSTFSAWGAFMGERPILFNKRHFKRVFRDRVPEAVLGDSTRIPDEFKTLL</sequence>
<dbReference type="Proteomes" id="UP000235914">
    <property type="component" value="Unassembled WGS sequence"/>
</dbReference>
<name>A0AAP8NKN0_9BACT</name>
<organism evidence="3 4">
    <name type="scientific">Akkermansia muciniphila</name>
    <dbReference type="NCBI Taxonomy" id="239935"/>
    <lineage>
        <taxon>Bacteria</taxon>
        <taxon>Pseudomonadati</taxon>
        <taxon>Verrucomicrobiota</taxon>
        <taxon>Verrucomicrobiia</taxon>
        <taxon>Verrucomicrobiales</taxon>
        <taxon>Akkermansiaceae</taxon>
        <taxon>Akkermansia</taxon>
    </lineage>
</organism>
<evidence type="ECO:0008006" key="5">
    <source>
        <dbReference type="Google" id="ProtNLM"/>
    </source>
</evidence>
<accession>A0AAP8NKN0</accession>
<dbReference type="EMBL" id="PJKN01000004">
    <property type="protein sequence ID" value="PNC56057.1"/>
    <property type="molecule type" value="Genomic_DNA"/>
</dbReference>
<evidence type="ECO:0000313" key="3">
    <source>
        <dbReference type="EMBL" id="PNC56057.1"/>
    </source>
</evidence>
<dbReference type="Pfam" id="PF01531">
    <property type="entry name" value="Glyco_transf_11"/>
    <property type="match status" value="1"/>
</dbReference>